<evidence type="ECO:0000313" key="3">
    <source>
        <dbReference type="Proteomes" id="UP001215598"/>
    </source>
</evidence>
<organism evidence="2 3">
    <name type="scientific">Mycena metata</name>
    <dbReference type="NCBI Taxonomy" id="1033252"/>
    <lineage>
        <taxon>Eukaryota</taxon>
        <taxon>Fungi</taxon>
        <taxon>Dikarya</taxon>
        <taxon>Basidiomycota</taxon>
        <taxon>Agaricomycotina</taxon>
        <taxon>Agaricomycetes</taxon>
        <taxon>Agaricomycetidae</taxon>
        <taxon>Agaricales</taxon>
        <taxon>Marasmiineae</taxon>
        <taxon>Mycenaceae</taxon>
        <taxon>Mycena</taxon>
    </lineage>
</organism>
<accession>A0AAD7HDI0</accession>
<dbReference type="AlphaFoldDB" id="A0AAD7HDI0"/>
<proteinExistence type="predicted"/>
<gene>
    <name evidence="2" type="ORF">B0H16DRAFT_1475875</name>
</gene>
<evidence type="ECO:0000256" key="1">
    <source>
        <dbReference type="SAM" id="SignalP"/>
    </source>
</evidence>
<name>A0AAD7HDI0_9AGAR</name>
<feature type="chain" id="PRO_5042229779" evidence="1">
    <location>
        <begin position="16"/>
        <end position="197"/>
    </location>
</feature>
<keyword evidence="1" id="KW-0732">Signal</keyword>
<reference evidence="2" key="1">
    <citation type="submission" date="2023-03" db="EMBL/GenBank/DDBJ databases">
        <title>Massive genome expansion in bonnet fungi (Mycena s.s.) driven by repeated elements and novel gene families across ecological guilds.</title>
        <authorList>
            <consortium name="Lawrence Berkeley National Laboratory"/>
            <person name="Harder C.B."/>
            <person name="Miyauchi S."/>
            <person name="Viragh M."/>
            <person name="Kuo A."/>
            <person name="Thoen E."/>
            <person name="Andreopoulos B."/>
            <person name="Lu D."/>
            <person name="Skrede I."/>
            <person name="Drula E."/>
            <person name="Henrissat B."/>
            <person name="Morin E."/>
            <person name="Kohler A."/>
            <person name="Barry K."/>
            <person name="LaButti K."/>
            <person name="Morin E."/>
            <person name="Salamov A."/>
            <person name="Lipzen A."/>
            <person name="Mereny Z."/>
            <person name="Hegedus B."/>
            <person name="Baldrian P."/>
            <person name="Stursova M."/>
            <person name="Weitz H."/>
            <person name="Taylor A."/>
            <person name="Grigoriev I.V."/>
            <person name="Nagy L.G."/>
            <person name="Martin F."/>
            <person name="Kauserud H."/>
        </authorList>
    </citation>
    <scope>NUCLEOTIDE SEQUENCE</scope>
    <source>
        <strain evidence="2">CBHHK182m</strain>
    </source>
</reference>
<dbReference type="Proteomes" id="UP001215598">
    <property type="component" value="Unassembled WGS sequence"/>
</dbReference>
<protein>
    <submittedName>
        <fullName evidence="2">Uncharacterized protein</fullName>
    </submittedName>
</protein>
<sequence>MTIALTTLTLPLSSAVHQAPEEYMSVSTSRWQRRRAETQKLSSAPVNTRPAASRRISQFDSIDLWFINVQTYSRKSRDLSCQGSSAAASTIHAGGRKGGGGTRHLNRLGLQTSWSYFIAPRRRSRYDNVSAARPPPLIVLAHRGHCDVVTTRVQLLHLPCIINTAKIMGPTTTPRDGGTSLPQQGPVRNLLNIFISD</sequence>
<dbReference type="EMBL" id="JARKIB010000272">
    <property type="protein sequence ID" value="KAJ7717775.1"/>
    <property type="molecule type" value="Genomic_DNA"/>
</dbReference>
<feature type="signal peptide" evidence="1">
    <location>
        <begin position="1"/>
        <end position="15"/>
    </location>
</feature>
<comment type="caution">
    <text evidence="2">The sequence shown here is derived from an EMBL/GenBank/DDBJ whole genome shotgun (WGS) entry which is preliminary data.</text>
</comment>
<evidence type="ECO:0000313" key="2">
    <source>
        <dbReference type="EMBL" id="KAJ7717775.1"/>
    </source>
</evidence>
<keyword evidence="3" id="KW-1185">Reference proteome</keyword>